<protein>
    <recommendedName>
        <fullName evidence="2">Ice-binding protein C-terminal domain-containing protein</fullName>
    </recommendedName>
</protein>
<feature type="compositionally biased region" description="Acidic residues" evidence="1">
    <location>
        <begin position="495"/>
        <end position="523"/>
    </location>
</feature>
<keyword evidence="4" id="KW-1185">Reference proteome</keyword>
<feature type="region of interest" description="Disordered" evidence="1">
    <location>
        <begin position="427"/>
        <end position="538"/>
    </location>
</feature>
<accession>A0AA52EHI2</accession>
<dbReference type="AlphaFoldDB" id="A0AA52EHI2"/>
<dbReference type="RefSeq" id="WP_310798450.1">
    <property type="nucleotide sequence ID" value="NZ_CP123872.1"/>
</dbReference>
<evidence type="ECO:0000313" key="4">
    <source>
        <dbReference type="Proteomes" id="UP001268683"/>
    </source>
</evidence>
<evidence type="ECO:0000256" key="1">
    <source>
        <dbReference type="SAM" id="MobiDB-lite"/>
    </source>
</evidence>
<evidence type="ECO:0000313" key="3">
    <source>
        <dbReference type="EMBL" id="WND02614.1"/>
    </source>
</evidence>
<feature type="compositionally biased region" description="Acidic residues" evidence="1">
    <location>
        <begin position="455"/>
        <end position="478"/>
    </location>
</feature>
<feature type="compositionally biased region" description="Low complexity" evidence="1">
    <location>
        <begin position="479"/>
        <end position="489"/>
    </location>
</feature>
<organism evidence="3 4">
    <name type="scientific">Temperatibacter marinus</name>
    <dbReference type="NCBI Taxonomy" id="1456591"/>
    <lineage>
        <taxon>Bacteria</taxon>
        <taxon>Pseudomonadati</taxon>
        <taxon>Pseudomonadota</taxon>
        <taxon>Alphaproteobacteria</taxon>
        <taxon>Kordiimonadales</taxon>
        <taxon>Temperatibacteraceae</taxon>
        <taxon>Temperatibacter</taxon>
    </lineage>
</organism>
<reference evidence="3" key="1">
    <citation type="submission" date="2023-04" db="EMBL/GenBank/DDBJ databases">
        <title>Complete genome sequence of Temperatibacter marinus.</title>
        <authorList>
            <person name="Rong J.-C."/>
            <person name="Yi M.-L."/>
            <person name="Zhao Q."/>
        </authorList>
    </citation>
    <scope>NUCLEOTIDE SEQUENCE</scope>
    <source>
        <strain evidence="3">NBRC 110045</strain>
    </source>
</reference>
<dbReference type="KEGG" id="tmk:QGN29_13765"/>
<evidence type="ECO:0000259" key="2">
    <source>
        <dbReference type="Pfam" id="PF07589"/>
    </source>
</evidence>
<name>A0AA52EHI2_9PROT</name>
<dbReference type="Pfam" id="PF07589">
    <property type="entry name" value="PEP-CTERM"/>
    <property type="match status" value="1"/>
</dbReference>
<proteinExistence type="predicted"/>
<dbReference type="EMBL" id="CP123872">
    <property type="protein sequence ID" value="WND02614.1"/>
    <property type="molecule type" value="Genomic_DNA"/>
</dbReference>
<feature type="domain" description="Ice-binding protein C-terminal" evidence="2">
    <location>
        <begin position="649"/>
        <end position="674"/>
    </location>
</feature>
<gene>
    <name evidence="3" type="ORF">QGN29_13765</name>
</gene>
<sequence>MSIAKKPISLLLIIGLAISGAYLSFGMYKRSGMPDLEQLSKLPRPSDIVPPPATYVMQVEPDPEIPGIRRLRIIRPSFQAEEADKTSNKAFYLTGTKSAELIRNPTEDSIKPYPEVTLQEAALGALSADEWGFQAVQAYINKSLGDEARTKRRIDDLLSAIESRASQYDSATISDAINLVIEAGARSYWSAFMAPVILDENFKLKDGAIGWDFGPQTKNAYDDFIRVSPNSDMVQGNAMRSLDRRNNGATILNDGIKNMDMFVATGLDDGLYRVVILTGRMPQQEEIQYPFGVSIQQNGAKLNLIDTRATERLAPVMSLATDGPARIEDRENINLEIDSSEQGRRGGGSGQMIVTRAEVQNGTLRIDFRAMGAAGTYVTSVIIYPEQAPEFVEQLTDTIQQILDRIETAAGPSESDQTVLVIDPAESFEDNGSGLPTEESNNAAQGGGDTADLGAAEEDIDTSEDATDGADTETDTETDTGSTDEGVTDIGSQGDQEEEPVTEEPDPTPDPDPTPEPEPEPEPTPDPTINADAGDPYAPVLLGEDFTLDGCGSTFQGVSVCSLTDTDTIELVWLLDGEEIGTGDTLVVLTGEGTLFPTDGSFEVTLEVVYTGQSGDGVTITLDDGTTVFLPGDISLTSTDTAIIQIVAPIPEPGTVGLILSALAMMGYMHIRRRKFKLSPQEIAH</sequence>
<dbReference type="InterPro" id="IPR013424">
    <property type="entry name" value="Ice-binding_C"/>
</dbReference>
<dbReference type="Proteomes" id="UP001268683">
    <property type="component" value="Chromosome"/>
</dbReference>